<name>A0AA39FN10_9HYME</name>
<gene>
    <name evidence="1" type="ORF">PV328_005593</name>
</gene>
<evidence type="ECO:0000313" key="1">
    <source>
        <dbReference type="EMBL" id="KAK0172249.1"/>
    </source>
</evidence>
<accession>A0AA39FN10</accession>
<reference evidence="1" key="1">
    <citation type="journal article" date="2023" name="bioRxiv">
        <title>Scaffold-level genome assemblies of two parasitoid biocontrol wasps reveal the parthenogenesis mechanism and an associated novel virus.</title>
        <authorList>
            <person name="Inwood S."/>
            <person name="Skelly J."/>
            <person name="Guhlin J."/>
            <person name="Harrop T."/>
            <person name="Goldson S."/>
            <person name="Dearden P."/>
        </authorList>
    </citation>
    <scope>NUCLEOTIDE SEQUENCE</scope>
    <source>
        <strain evidence="1">Irish</strain>
        <tissue evidence="1">Whole body</tissue>
    </source>
</reference>
<sequence length="186" mass="21668">MSDDGSLSELAIEADDTSDLPKIINKRRSSIFQRRSITHHAEDDVADTCGNETEIVNEKSQPQQELEDEDNFDLNAYIMCLKNEREEWRKTLSERKSQRRRLTKQELNIGKECELDLTILDDFERSFLSSRPNYHQISKNVNNLVPLAVKIATLNNHINHLNENLKIVMEEKIIESTKQINELDKM</sequence>
<keyword evidence="2" id="KW-1185">Reference proteome</keyword>
<proteinExistence type="predicted"/>
<comment type="caution">
    <text evidence="1">The sequence shown here is derived from an EMBL/GenBank/DDBJ whole genome shotgun (WGS) entry which is preliminary data.</text>
</comment>
<evidence type="ECO:0000313" key="2">
    <source>
        <dbReference type="Proteomes" id="UP001168990"/>
    </source>
</evidence>
<dbReference type="EMBL" id="JAQQBS010000002">
    <property type="protein sequence ID" value="KAK0172249.1"/>
    <property type="molecule type" value="Genomic_DNA"/>
</dbReference>
<reference evidence="1" key="2">
    <citation type="submission" date="2023-03" db="EMBL/GenBank/DDBJ databases">
        <authorList>
            <person name="Inwood S.N."/>
            <person name="Skelly J.G."/>
            <person name="Guhlin J."/>
            <person name="Harrop T.W.R."/>
            <person name="Goldson S.G."/>
            <person name="Dearden P.K."/>
        </authorList>
    </citation>
    <scope>NUCLEOTIDE SEQUENCE</scope>
    <source>
        <strain evidence="1">Irish</strain>
        <tissue evidence="1">Whole body</tissue>
    </source>
</reference>
<dbReference type="Proteomes" id="UP001168990">
    <property type="component" value="Unassembled WGS sequence"/>
</dbReference>
<protein>
    <submittedName>
        <fullName evidence="1">Uncharacterized protein</fullName>
    </submittedName>
</protein>
<dbReference type="AlphaFoldDB" id="A0AA39FN10"/>
<organism evidence="1 2">
    <name type="scientific">Microctonus aethiopoides</name>
    <dbReference type="NCBI Taxonomy" id="144406"/>
    <lineage>
        <taxon>Eukaryota</taxon>
        <taxon>Metazoa</taxon>
        <taxon>Ecdysozoa</taxon>
        <taxon>Arthropoda</taxon>
        <taxon>Hexapoda</taxon>
        <taxon>Insecta</taxon>
        <taxon>Pterygota</taxon>
        <taxon>Neoptera</taxon>
        <taxon>Endopterygota</taxon>
        <taxon>Hymenoptera</taxon>
        <taxon>Apocrita</taxon>
        <taxon>Ichneumonoidea</taxon>
        <taxon>Braconidae</taxon>
        <taxon>Euphorinae</taxon>
        <taxon>Microctonus</taxon>
    </lineage>
</organism>